<feature type="domain" description="N-acetyltransferase" evidence="1">
    <location>
        <begin position="5"/>
        <end position="165"/>
    </location>
</feature>
<sequence>MRNDIIIRRETHKDYKEIISLILRSFSEGTDYSDGTDIIALIEEIRDSEYYIPELSFVAELDGKLVGHFLFSRFPISATPNGVHIDDREEKNIVMLAPVAVHADYLHRGIGSAMITQGIEKVRNAGYKGITVEGDYHFYNRIGFKTSSEFNLFPTSGIPMKEPRCMMCQETYAGALKNIKGYIVYDMYFNA</sequence>
<dbReference type="PANTHER" id="PTHR43617:SF2">
    <property type="entry name" value="UPF0039 PROTEIN SLL0451"/>
    <property type="match status" value="1"/>
</dbReference>
<dbReference type="Gene3D" id="3.40.630.30">
    <property type="match status" value="1"/>
</dbReference>
<name>A0A2Y9BCB2_9FIRM</name>
<accession>A0A2Y9BCB2</accession>
<organism evidence="2 3">
    <name type="scientific">Faecalicatena orotica</name>
    <dbReference type="NCBI Taxonomy" id="1544"/>
    <lineage>
        <taxon>Bacteria</taxon>
        <taxon>Bacillati</taxon>
        <taxon>Bacillota</taxon>
        <taxon>Clostridia</taxon>
        <taxon>Lachnospirales</taxon>
        <taxon>Lachnospiraceae</taxon>
        <taxon>Faecalicatena</taxon>
    </lineage>
</organism>
<dbReference type="RefSeq" id="WP_109730597.1">
    <property type="nucleotide sequence ID" value="NZ_BAAACK010000019.1"/>
</dbReference>
<dbReference type="CDD" id="cd04301">
    <property type="entry name" value="NAT_SF"/>
    <property type="match status" value="1"/>
</dbReference>
<comment type="caution">
    <text evidence="2">The sequence shown here is derived from an EMBL/GenBank/DDBJ whole genome shotgun (WGS) entry which is preliminary data.</text>
</comment>
<dbReference type="PROSITE" id="PS51186">
    <property type="entry name" value="GNAT"/>
    <property type="match status" value="1"/>
</dbReference>
<dbReference type="InterPro" id="IPR016181">
    <property type="entry name" value="Acyl_CoA_acyltransferase"/>
</dbReference>
<evidence type="ECO:0000313" key="2">
    <source>
        <dbReference type="EMBL" id="PWJ30153.1"/>
    </source>
</evidence>
<evidence type="ECO:0000313" key="3">
    <source>
        <dbReference type="Proteomes" id="UP000245845"/>
    </source>
</evidence>
<proteinExistence type="predicted"/>
<dbReference type="Proteomes" id="UP000245845">
    <property type="component" value="Unassembled WGS sequence"/>
</dbReference>
<dbReference type="InterPro" id="IPR050276">
    <property type="entry name" value="MshD_Acetyltransferase"/>
</dbReference>
<dbReference type="PANTHER" id="PTHR43617">
    <property type="entry name" value="L-AMINO ACID N-ACETYLTRANSFERASE"/>
    <property type="match status" value="1"/>
</dbReference>
<keyword evidence="2" id="KW-0808">Transferase</keyword>
<dbReference type="EMBL" id="QGDL01000004">
    <property type="protein sequence ID" value="PWJ30153.1"/>
    <property type="molecule type" value="Genomic_DNA"/>
</dbReference>
<dbReference type="InterPro" id="IPR000182">
    <property type="entry name" value="GNAT_dom"/>
</dbReference>
<evidence type="ECO:0000259" key="1">
    <source>
        <dbReference type="PROSITE" id="PS51186"/>
    </source>
</evidence>
<dbReference type="Pfam" id="PF00583">
    <property type="entry name" value="Acetyltransf_1"/>
    <property type="match status" value="1"/>
</dbReference>
<dbReference type="OrthoDB" id="9797178at2"/>
<gene>
    <name evidence="2" type="ORF">A8806_10416</name>
</gene>
<keyword evidence="3" id="KW-1185">Reference proteome</keyword>
<protein>
    <submittedName>
        <fullName evidence="2">Putative N-acetyltransferase YhbS</fullName>
    </submittedName>
</protein>
<reference evidence="2 3" key="1">
    <citation type="submission" date="2018-05" db="EMBL/GenBank/DDBJ databases">
        <title>The Hungate 1000. A catalogue of reference genomes from the rumen microbiome.</title>
        <authorList>
            <person name="Kelly W."/>
        </authorList>
    </citation>
    <scope>NUCLEOTIDE SEQUENCE [LARGE SCALE GENOMIC DNA]</scope>
    <source>
        <strain evidence="2 3">NLAE-zl-C242</strain>
    </source>
</reference>
<dbReference type="GO" id="GO:0016747">
    <property type="term" value="F:acyltransferase activity, transferring groups other than amino-acyl groups"/>
    <property type="evidence" value="ECO:0007669"/>
    <property type="project" value="InterPro"/>
</dbReference>
<dbReference type="SUPFAM" id="SSF55729">
    <property type="entry name" value="Acyl-CoA N-acyltransferases (Nat)"/>
    <property type="match status" value="1"/>
</dbReference>
<dbReference type="AlphaFoldDB" id="A0A2Y9BCB2"/>